<protein>
    <recommendedName>
        <fullName evidence="3">HNH endonuclease</fullName>
    </recommendedName>
</protein>
<evidence type="ECO:0008006" key="3">
    <source>
        <dbReference type="Google" id="ProtNLM"/>
    </source>
</evidence>
<keyword evidence="2" id="KW-1185">Reference proteome</keyword>
<name>A0ABW2EP62_9BACI</name>
<dbReference type="Proteomes" id="UP001596410">
    <property type="component" value="Unassembled WGS sequence"/>
</dbReference>
<proteinExistence type="predicted"/>
<accession>A0ABW2EP62</accession>
<evidence type="ECO:0000313" key="2">
    <source>
        <dbReference type="Proteomes" id="UP001596410"/>
    </source>
</evidence>
<organism evidence="1 2">
    <name type="scientific">Halobacillus seohaensis</name>
    <dbReference type="NCBI Taxonomy" id="447421"/>
    <lineage>
        <taxon>Bacteria</taxon>
        <taxon>Bacillati</taxon>
        <taxon>Bacillota</taxon>
        <taxon>Bacilli</taxon>
        <taxon>Bacillales</taxon>
        <taxon>Bacillaceae</taxon>
        <taxon>Halobacillus</taxon>
    </lineage>
</organism>
<evidence type="ECO:0000313" key="1">
    <source>
        <dbReference type="EMBL" id="MFC7062630.1"/>
    </source>
</evidence>
<reference evidence="2" key="1">
    <citation type="journal article" date="2019" name="Int. J. Syst. Evol. Microbiol.">
        <title>The Global Catalogue of Microorganisms (GCM) 10K type strain sequencing project: providing services to taxonomists for standard genome sequencing and annotation.</title>
        <authorList>
            <consortium name="The Broad Institute Genomics Platform"/>
            <consortium name="The Broad Institute Genome Sequencing Center for Infectious Disease"/>
            <person name="Wu L."/>
            <person name="Ma J."/>
        </authorList>
    </citation>
    <scope>NUCLEOTIDE SEQUENCE [LARGE SCALE GENOMIC DNA]</scope>
    <source>
        <strain evidence="2">CGMCC 4.1621</strain>
    </source>
</reference>
<dbReference type="RefSeq" id="WP_204707082.1">
    <property type="nucleotide sequence ID" value="NZ_JBHSZV010000031.1"/>
</dbReference>
<sequence>MAKVVIPKEDLYDLYVNQKFSFTRISNIYNCSPGTIKNRLRENNIPIRSRAESLGQRLDLQLGFSLTAEMIMEKVNEGMFIYEVADFYGINRKAITKKLTKAGINVSELGSHQKRMDEHNSRTSKEFFSDPDRYKQQSKWLKELREKRTEETQLRYDTAHLRDYQEYKKVCQRIVDKHYGKERPEGMQYDHKYSVRDGYDNGVPAPILSHPSNLRLISAWDNNSKGNGSIITTQELYEGQGLNLESSMKQIEKQFKSCDYCGSEFEPRNSKHRFCNPKCNKNWQYHNKKNDQSSKKQRNLL</sequence>
<comment type="caution">
    <text evidence="1">The sequence shown here is derived from an EMBL/GenBank/DDBJ whole genome shotgun (WGS) entry which is preliminary data.</text>
</comment>
<dbReference type="EMBL" id="JBHSZV010000031">
    <property type="protein sequence ID" value="MFC7062630.1"/>
    <property type="molecule type" value="Genomic_DNA"/>
</dbReference>
<gene>
    <name evidence="1" type="ORF">ACFQIC_12260</name>
</gene>